<dbReference type="InterPro" id="IPR045886">
    <property type="entry name" value="ThiF/MoeB/HesA"/>
</dbReference>
<sequence>MEIKIIGAGGIGTHLLPPLCRYLDNLPQRSHIVVLDGDRYETKNAERQEFDRLGNKAEVTSEVLAKRFPRLEIEPRPIYLTTENAFVFIREGDIVFSCVDNHATRLLLSEHCASLQSVVLISGGNEYADGNVQVYVRWEGRDITPPLTHLHPEIADPKDRNPDEMSCEELARAGSPQLIFTNLLAASLMLNAFWLVTVKTLPYTEAYFDLLTGAVRPINRNGETR</sequence>
<dbReference type="InterPro" id="IPR035985">
    <property type="entry name" value="Ubiquitin-activating_enz"/>
</dbReference>
<dbReference type="PANTHER" id="PTHR10953:SF102">
    <property type="entry name" value="ADENYLYLTRANSFERASE AND SULFURTRANSFERASE MOCS3"/>
    <property type="match status" value="1"/>
</dbReference>
<name>A0A1G2DPA5_9BACT</name>
<dbReference type="Proteomes" id="UP000177573">
    <property type="component" value="Unassembled WGS sequence"/>
</dbReference>
<proteinExistence type="predicted"/>
<dbReference type="STRING" id="1798667.A3J08_04375"/>
<reference evidence="2 3" key="1">
    <citation type="journal article" date="2016" name="Nat. Commun.">
        <title>Thousands of microbial genomes shed light on interconnected biogeochemical processes in an aquifer system.</title>
        <authorList>
            <person name="Anantharaman K."/>
            <person name="Brown C.T."/>
            <person name="Hug L.A."/>
            <person name="Sharon I."/>
            <person name="Castelle C.J."/>
            <person name="Probst A.J."/>
            <person name="Thomas B.C."/>
            <person name="Singh A."/>
            <person name="Wilkins M.J."/>
            <person name="Karaoz U."/>
            <person name="Brodie E.L."/>
            <person name="Williams K.H."/>
            <person name="Hubbard S.S."/>
            <person name="Banfield J.F."/>
        </authorList>
    </citation>
    <scope>NUCLEOTIDE SEQUENCE [LARGE SCALE GENOMIC DNA]</scope>
</reference>
<evidence type="ECO:0000259" key="1">
    <source>
        <dbReference type="Pfam" id="PF00899"/>
    </source>
</evidence>
<dbReference type="Pfam" id="PF00899">
    <property type="entry name" value="ThiF"/>
    <property type="match status" value="1"/>
</dbReference>
<dbReference type="GO" id="GO:0008641">
    <property type="term" value="F:ubiquitin-like modifier activating enzyme activity"/>
    <property type="evidence" value="ECO:0007669"/>
    <property type="project" value="InterPro"/>
</dbReference>
<dbReference type="SUPFAM" id="SSF69572">
    <property type="entry name" value="Activating enzymes of the ubiquitin-like proteins"/>
    <property type="match status" value="1"/>
</dbReference>
<gene>
    <name evidence="2" type="ORF">A3J08_04375</name>
</gene>
<dbReference type="GO" id="GO:0004792">
    <property type="term" value="F:thiosulfate-cyanide sulfurtransferase activity"/>
    <property type="evidence" value="ECO:0007669"/>
    <property type="project" value="TreeGrafter"/>
</dbReference>
<accession>A0A1G2DPA5</accession>
<protein>
    <recommendedName>
        <fullName evidence="1">THIF-type NAD/FAD binding fold domain-containing protein</fullName>
    </recommendedName>
</protein>
<feature type="domain" description="THIF-type NAD/FAD binding fold" evidence="1">
    <location>
        <begin position="3"/>
        <end position="154"/>
    </location>
</feature>
<dbReference type="EMBL" id="MHLR01000024">
    <property type="protein sequence ID" value="OGZ14781.1"/>
    <property type="molecule type" value="Genomic_DNA"/>
</dbReference>
<dbReference type="GO" id="GO:0016779">
    <property type="term" value="F:nucleotidyltransferase activity"/>
    <property type="evidence" value="ECO:0007669"/>
    <property type="project" value="TreeGrafter"/>
</dbReference>
<dbReference type="Gene3D" id="3.40.50.720">
    <property type="entry name" value="NAD(P)-binding Rossmann-like Domain"/>
    <property type="match status" value="1"/>
</dbReference>
<dbReference type="AlphaFoldDB" id="A0A1G2DPA5"/>
<dbReference type="InterPro" id="IPR000594">
    <property type="entry name" value="ThiF_NAD_FAD-bd"/>
</dbReference>
<comment type="caution">
    <text evidence="2">The sequence shown here is derived from an EMBL/GenBank/DDBJ whole genome shotgun (WGS) entry which is preliminary data.</text>
</comment>
<dbReference type="PANTHER" id="PTHR10953">
    <property type="entry name" value="UBIQUITIN-ACTIVATING ENZYME E1"/>
    <property type="match status" value="1"/>
</dbReference>
<evidence type="ECO:0000313" key="2">
    <source>
        <dbReference type="EMBL" id="OGZ14781.1"/>
    </source>
</evidence>
<organism evidence="2 3">
    <name type="scientific">Candidatus Lloydbacteria bacterium RIFCSPLOWO2_02_FULL_51_11</name>
    <dbReference type="NCBI Taxonomy" id="1798667"/>
    <lineage>
        <taxon>Bacteria</taxon>
        <taxon>Candidatus Lloydiibacteriota</taxon>
    </lineage>
</organism>
<dbReference type="GO" id="GO:0005737">
    <property type="term" value="C:cytoplasm"/>
    <property type="evidence" value="ECO:0007669"/>
    <property type="project" value="TreeGrafter"/>
</dbReference>
<evidence type="ECO:0000313" key="3">
    <source>
        <dbReference type="Proteomes" id="UP000177573"/>
    </source>
</evidence>